<dbReference type="PANTHER" id="PTHR43684:SF4">
    <property type="entry name" value="ENOYL-COA HYDRATASE_ISOMERASE FAMILY PROTEIN (AFU_ORTHOLOGUE AFUA_1G01890)"/>
    <property type="match status" value="1"/>
</dbReference>
<proteinExistence type="inferred from homology"/>
<comment type="caution">
    <text evidence="4">The sequence shown here is derived from an EMBL/GenBank/DDBJ whole genome shotgun (WGS) entry which is preliminary data.</text>
</comment>
<organism evidence="4 5">
    <name type="scientific">Lojkania enalia</name>
    <dbReference type="NCBI Taxonomy" id="147567"/>
    <lineage>
        <taxon>Eukaryota</taxon>
        <taxon>Fungi</taxon>
        <taxon>Dikarya</taxon>
        <taxon>Ascomycota</taxon>
        <taxon>Pezizomycotina</taxon>
        <taxon>Dothideomycetes</taxon>
        <taxon>Pleosporomycetidae</taxon>
        <taxon>Pleosporales</taxon>
        <taxon>Pleosporales incertae sedis</taxon>
        <taxon>Lojkania</taxon>
    </lineage>
</organism>
<protein>
    <submittedName>
        <fullName evidence="4">Enoyl-CoA hydratase/isomeras-like protein</fullName>
    </submittedName>
</protein>
<keyword evidence="3" id="KW-0843">Virulence</keyword>
<evidence type="ECO:0000256" key="1">
    <source>
        <dbReference type="ARBA" id="ARBA00004685"/>
    </source>
</evidence>
<gene>
    <name evidence="4" type="ORF">CC78DRAFT_556010</name>
</gene>
<evidence type="ECO:0000256" key="2">
    <source>
        <dbReference type="ARBA" id="ARBA00005254"/>
    </source>
</evidence>
<evidence type="ECO:0000313" key="4">
    <source>
        <dbReference type="EMBL" id="KAF2259571.1"/>
    </source>
</evidence>
<dbReference type="Gene3D" id="3.90.226.10">
    <property type="entry name" value="2-enoyl-CoA Hydratase, Chain A, domain 1"/>
    <property type="match status" value="1"/>
</dbReference>
<dbReference type="SUPFAM" id="SSF52096">
    <property type="entry name" value="ClpP/crotonase"/>
    <property type="match status" value="1"/>
</dbReference>
<name>A0A9P4N5K9_9PLEO</name>
<comment type="pathway">
    <text evidence="1">Mycotoxin biosynthesis.</text>
</comment>
<dbReference type="CDD" id="cd06558">
    <property type="entry name" value="crotonase-like"/>
    <property type="match status" value="1"/>
</dbReference>
<sequence>MPISRPLISLPASYNSLPYTQIKTEHYVHDPSIIVLALCRPKNYNAFTNTMMLELEDAYSKFDVDDRVKCIVFTGTGKIFCAGADLDVGFKGGYEPINEHRDGGGRVVLSIHHCRKPTIAALQGSAVGVGITMTLPMNIRIAYKSAKIGFVFARRGLVMEACSSYFLPRLIGHSRAMHAVTTGSTYLASDDMWSGLFAHTVDMPEDVLPKALEVASEVVKNTSVVSTYLMKEMMFRDMGSAEGQHLLDSRILFELFQSKDNKEGVQSFMEKRLPKFKGTMENTTVSAYPWWMPLDVVGRAKVDPSGKPKI</sequence>
<dbReference type="InterPro" id="IPR001753">
    <property type="entry name" value="Enoyl-CoA_hydra/iso"/>
</dbReference>
<dbReference type="PANTHER" id="PTHR43684">
    <property type="match status" value="1"/>
</dbReference>
<dbReference type="AlphaFoldDB" id="A0A9P4N5K9"/>
<comment type="similarity">
    <text evidence="2">Belongs to the enoyl-CoA hydratase/isomerase family.</text>
</comment>
<dbReference type="Proteomes" id="UP000800093">
    <property type="component" value="Unassembled WGS sequence"/>
</dbReference>
<dbReference type="Gene3D" id="1.10.12.10">
    <property type="entry name" value="Lyase 2-enoyl-coa Hydratase, Chain A, domain 2"/>
    <property type="match status" value="1"/>
</dbReference>
<dbReference type="EMBL" id="ML986706">
    <property type="protein sequence ID" value="KAF2259571.1"/>
    <property type="molecule type" value="Genomic_DNA"/>
</dbReference>
<dbReference type="Pfam" id="PF00378">
    <property type="entry name" value="ECH_1"/>
    <property type="match status" value="1"/>
</dbReference>
<dbReference type="InterPro" id="IPR051053">
    <property type="entry name" value="ECH/Chromodomain_protein"/>
</dbReference>
<reference evidence="5" key="1">
    <citation type="journal article" date="2020" name="Stud. Mycol.">
        <title>101 Dothideomycetes genomes: A test case for predicting lifestyles and emergence of pathogens.</title>
        <authorList>
            <person name="Haridas S."/>
            <person name="Albert R."/>
            <person name="Binder M."/>
            <person name="Bloem J."/>
            <person name="LaButti K."/>
            <person name="Salamov A."/>
            <person name="Andreopoulos B."/>
            <person name="Baker S."/>
            <person name="Barry K."/>
            <person name="Bills G."/>
            <person name="Bluhm B."/>
            <person name="Cannon C."/>
            <person name="Castanera R."/>
            <person name="Culley D."/>
            <person name="Daum C."/>
            <person name="Ezra D."/>
            <person name="Gonzalez J."/>
            <person name="Henrissat B."/>
            <person name="Kuo A."/>
            <person name="Liang C."/>
            <person name="Lipzen A."/>
            <person name="Lutzoni F."/>
            <person name="Magnuson J."/>
            <person name="Mondo S."/>
            <person name="Nolan M."/>
            <person name="Ohm R."/>
            <person name="Pangilinan J."/>
            <person name="Park H.-J."/>
            <person name="Ramirez L."/>
            <person name="Alfaro M."/>
            <person name="Sun H."/>
            <person name="Tritt A."/>
            <person name="Yoshinaga Y."/>
            <person name="Zwiers L.-H."/>
            <person name="Turgeon B."/>
            <person name="Goodwin S."/>
            <person name="Spatafora J."/>
            <person name="Crous P."/>
            <person name="Grigoriev I."/>
        </authorList>
    </citation>
    <scope>NUCLEOTIDE SEQUENCE [LARGE SCALE GENOMIC DNA]</scope>
    <source>
        <strain evidence="5">CBS 304.66</strain>
    </source>
</reference>
<keyword evidence="5" id="KW-1185">Reference proteome</keyword>
<dbReference type="OrthoDB" id="2018133at2759"/>
<evidence type="ECO:0000256" key="3">
    <source>
        <dbReference type="ARBA" id="ARBA00023026"/>
    </source>
</evidence>
<accession>A0A9P4N5K9</accession>
<dbReference type="InterPro" id="IPR029045">
    <property type="entry name" value="ClpP/crotonase-like_dom_sf"/>
</dbReference>
<evidence type="ECO:0000313" key="5">
    <source>
        <dbReference type="Proteomes" id="UP000800093"/>
    </source>
</evidence>
<dbReference type="InterPro" id="IPR014748">
    <property type="entry name" value="Enoyl-CoA_hydra_C"/>
</dbReference>